<keyword evidence="3" id="KW-0804">Transcription</keyword>
<dbReference type="InterPro" id="IPR042557">
    <property type="entry name" value="SCO4226"/>
</dbReference>
<dbReference type="OrthoDB" id="135231at2"/>
<dbReference type="PROSITE" id="PS00041">
    <property type="entry name" value="HTH_ARAC_FAMILY_1"/>
    <property type="match status" value="1"/>
</dbReference>
<dbReference type="Gene3D" id="3.30.70.3090">
    <property type="entry name" value="ORF SCO4226, nickel-binding ferredoxin-like monomer"/>
    <property type="match status" value="1"/>
</dbReference>
<evidence type="ECO:0000256" key="2">
    <source>
        <dbReference type="ARBA" id="ARBA00023125"/>
    </source>
</evidence>
<organism evidence="5 6">
    <name type="scientific">Kriegella aquimaris</name>
    <dbReference type="NCBI Taxonomy" id="192904"/>
    <lineage>
        <taxon>Bacteria</taxon>
        <taxon>Pseudomonadati</taxon>
        <taxon>Bacteroidota</taxon>
        <taxon>Flavobacteriia</taxon>
        <taxon>Flavobacteriales</taxon>
        <taxon>Flavobacteriaceae</taxon>
        <taxon>Kriegella</taxon>
    </lineage>
</organism>
<dbReference type="Gene3D" id="1.10.10.60">
    <property type="entry name" value="Homeodomain-like"/>
    <property type="match status" value="1"/>
</dbReference>
<evidence type="ECO:0000256" key="1">
    <source>
        <dbReference type="ARBA" id="ARBA00023015"/>
    </source>
</evidence>
<dbReference type="InterPro" id="IPR025336">
    <property type="entry name" value="SCO4226-like"/>
</dbReference>
<dbReference type="InterPro" id="IPR029787">
    <property type="entry name" value="Nucleotide_cyclase"/>
</dbReference>
<evidence type="ECO:0000313" key="5">
    <source>
        <dbReference type="EMBL" id="SDM00374.1"/>
    </source>
</evidence>
<dbReference type="Pfam" id="PF14026">
    <property type="entry name" value="SCO4226-like"/>
    <property type="match status" value="1"/>
</dbReference>
<dbReference type="RefSeq" id="WP_089888391.1">
    <property type="nucleotide sequence ID" value="NZ_FNGV01000004.1"/>
</dbReference>
<proteinExistence type="predicted"/>
<evidence type="ECO:0000313" key="6">
    <source>
        <dbReference type="Proteomes" id="UP000199440"/>
    </source>
</evidence>
<dbReference type="PANTHER" id="PTHR43280">
    <property type="entry name" value="ARAC-FAMILY TRANSCRIPTIONAL REGULATOR"/>
    <property type="match status" value="1"/>
</dbReference>
<dbReference type="SUPFAM" id="SSF55073">
    <property type="entry name" value="Nucleotide cyclase"/>
    <property type="match status" value="1"/>
</dbReference>
<dbReference type="GO" id="GO:0043565">
    <property type="term" value="F:sequence-specific DNA binding"/>
    <property type="evidence" value="ECO:0007669"/>
    <property type="project" value="InterPro"/>
</dbReference>
<dbReference type="GO" id="GO:0003700">
    <property type="term" value="F:DNA-binding transcription factor activity"/>
    <property type="evidence" value="ECO:0007669"/>
    <property type="project" value="InterPro"/>
</dbReference>
<evidence type="ECO:0000256" key="3">
    <source>
        <dbReference type="ARBA" id="ARBA00023163"/>
    </source>
</evidence>
<dbReference type="PROSITE" id="PS01124">
    <property type="entry name" value="HTH_ARAC_FAMILY_2"/>
    <property type="match status" value="1"/>
</dbReference>
<dbReference type="AlphaFoldDB" id="A0A1G9PNS1"/>
<dbReference type="SMART" id="SM00342">
    <property type="entry name" value="HTH_ARAC"/>
    <property type="match status" value="1"/>
</dbReference>
<dbReference type="PANTHER" id="PTHR43280:SF2">
    <property type="entry name" value="HTH-TYPE TRANSCRIPTIONAL REGULATOR EXSA"/>
    <property type="match status" value="1"/>
</dbReference>
<keyword evidence="6" id="KW-1185">Reference proteome</keyword>
<dbReference type="EMBL" id="FNGV01000004">
    <property type="protein sequence ID" value="SDM00374.1"/>
    <property type="molecule type" value="Genomic_DNA"/>
</dbReference>
<name>A0A1G9PNS1_9FLAO</name>
<dbReference type="InterPro" id="IPR018060">
    <property type="entry name" value="HTH_AraC"/>
</dbReference>
<dbReference type="Gene3D" id="3.30.70.1230">
    <property type="entry name" value="Nucleotide cyclase"/>
    <property type="match status" value="1"/>
</dbReference>
<reference evidence="5 6" key="1">
    <citation type="submission" date="2016-10" db="EMBL/GenBank/DDBJ databases">
        <authorList>
            <person name="de Groot N.N."/>
        </authorList>
    </citation>
    <scope>NUCLEOTIDE SEQUENCE [LARGE SCALE GENOMIC DNA]</scope>
    <source>
        <strain evidence="5 6">DSM 19886</strain>
    </source>
</reference>
<keyword evidence="2" id="KW-0238">DNA-binding</keyword>
<sequence>MPLFMDIHVVEDNAFNEIAAQVGHHKDIAVQHRFGVKHIKYFLNLPERKVFCLMEAPDKEACIDNHLAAHGIGACNVIEVSNEIDFKAFLGEGSKDEKDMALTKNGGIDTGYRTLMMISLVDFTEDYGRHIPIEEVYQLVEKHHGNIINLPSDKIMASFVNASDAISCCMASFSLLEFNPRNIDYTIALVTGKPVDEVGSDFFGEAKERLQTLCQIGLSNSIYIDAATRALAKGEPETSGNGKTKILFVSENDFSLYTALWKILDEQITDPDFKSEYLNNGLGLSKAQAYRKIKALTGMSPNTLIREIRLRRSLSALKKNSKTVAEIAYELGFNSPTYFTRVFRNRYEVLPTSFAKLHSA</sequence>
<dbReference type="STRING" id="192904.SAMN04488514_10482"/>
<gene>
    <name evidence="5" type="ORF">SAMN04488514_10482</name>
</gene>
<dbReference type="InterPro" id="IPR020449">
    <property type="entry name" value="Tscrpt_reg_AraC-type_HTH"/>
</dbReference>
<dbReference type="InterPro" id="IPR018062">
    <property type="entry name" value="HTH_AraC-typ_CS"/>
</dbReference>
<dbReference type="PRINTS" id="PR00032">
    <property type="entry name" value="HTHARAC"/>
</dbReference>
<dbReference type="SUPFAM" id="SSF46689">
    <property type="entry name" value="Homeodomain-like"/>
    <property type="match status" value="1"/>
</dbReference>
<dbReference type="Pfam" id="PF12833">
    <property type="entry name" value="HTH_18"/>
    <property type="match status" value="1"/>
</dbReference>
<dbReference type="Proteomes" id="UP000199440">
    <property type="component" value="Unassembled WGS sequence"/>
</dbReference>
<keyword evidence="1" id="KW-0805">Transcription regulation</keyword>
<feature type="domain" description="HTH araC/xylS-type" evidence="4">
    <location>
        <begin position="258"/>
        <end position="357"/>
    </location>
</feature>
<accession>A0A1G9PNS1</accession>
<protein>
    <recommendedName>
        <fullName evidence="4">HTH araC/xylS-type domain-containing protein</fullName>
    </recommendedName>
</protein>
<dbReference type="InterPro" id="IPR009057">
    <property type="entry name" value="Homeodomain-like_sf"/>
</dbReference>
<evidence type="ECO:0000259" key="4">
    <source>
        <dbReference type="PROSITE" id="PS01124"/>
    </source>
</evidence>